<keyword evidence="4" id="KW-1133">Transmembrane helix</keyword>
<sequence length="724" mass="80461">MPRARKCVRRGRGAGHDNPGQRGWDIPSTCFLCILSVLILLEECHVASGVLKTSMLDPDIILAADTCSSPWERGYSPVIKAPSGRFPYMVSLRDKSGIRAHRCGGVLIHPRFVLTAAHCMESLGPNPPAHIGAEEIQDNEGVKGVQAVGVEEFIWPACWKPDDVFNGCDIALARLEKSVKGVAMPRLPHKETDDGGNKRAVAVGYGLGVPPIEGKQFLKVTTELVLVGNRTCPCGIADKMKEGMICGASYGHEISDGDSGGPAVLRDAMEYKNSTIEQQGSPSFDEVVGIVSFAASCPASGMVVSGVSFTQVRAHLEWIQMQLPWRLPWQQVDGKLIFPLPEPPIMTVQKAIVLLFVTIAAAIWAWWGPRKTATPRPHFGRRDLKTICGRQIDQCLCKSVSVKEAQGFTFSSEGGLDEATLLLEEGAELMAQGTYPEAEEKYRSALGKTEEELELHLRNERRVEPRFQEENEAIRRHWQQFQETLSCFQRSFEQNGRGNGPREATGPEDRNTPAARGRKLTAKHLGVAECLDSVGCARRCQGDYKEAAKHHTRALEIREVQLGKDHACLTSSLGNLAEALRLDRQWNEAERCYRRQLGITKEALGDGHPDCAACLNRLGEVLEEQQRMEEAEEVYDKALGIYNIDSHRLESAVTMCNLALVCRKLAKVPSANAKDKLEKAERMEREAEKIRDEWLPGSWWRQIEKVASRLRLDWFISVFVSVHQ</sequence>
<dbReference type="InterPro" id="IPR009003">
    <property type="entry name" value="Peptidase_S1_PA"/>
</dbReference>
<evidence type="ECO:0000256" key="3">
    <source>
        <dbReference type="SAM" id="MobiDB-lite"/>
    </source>
</evidence>
<dbReference type="OrthoDB" id="3557990at2759"/>
<dbReference type="InterPro" id="IPR050430">
    <property type="entry name" value="Peptidase_S1"/>
</dbReference>
<dbReference type="GO" id="GO:0006508">
    <property type="term" value="P:proteolysis"/>
    <property type="evidence" value="ECO:0007669"/>
    <property type="project" value="InterPro"/>
</dbReference>
<name>A0A8S1IRF6_9CHLO</name>
<dbReference type="SUPFAM" id="SSF48452">
    <property type="entry name" value="TPR-like"/>
    <property type="match status" value="2"/>
</dbReference>
<dbReference type="PROSITE" id="PS00134">
    <property type="entry name" value="TRYPSIN_HIS"/>
    <property type="match status" value="1"/>
</dbReference>
<dbReference type="InterPro" id="IPR011990">
    <property type="entry name" value="TPR-like_helical_dom_sf"/>
</dbReference>
<evidence type="ECO:0000256" key="1">
    <source>
        <dbReference type="ARBA" id="ARBA00007664"/>
    </source>
</evidence>
<dbReference type="SMART" id="SM00020">
    <property type="entry name" value="Tryp_SPc"/>
    <property type="match status" value="1"/>
</dbReference>
<keyword evidence="4" id="KW-0812">Transmembrane</keyword>
<feature type="region of interest" description="Disordered" evidence="3">
    <location>
        <begin position="492"/>
        <end position="515"/>
    </location>
</feature>
<dbReference type="AlphaFoldDB" id="A0A8S1IRF6"/>
<feature type="transmembrane region" description="Helical" evidence="4">
    <location>
        <begin position="351"/>
        <end position="367"/>
    </location>
</feature>
<keyword evidence="4" id="KW-0472">Membrane</keyword>
<evidence type="ECO:0000313" key="6">
    <source>
        <dbReference type="EMBL" id="CAD7697718.1"/>
    </source>
</evidence>
<accession>A0A8S1IRF6</accession>
<evidence type="ECO:0000256" key="4">
    <source>
        <dbReference type="SAM" id="Phobius"/>
    </source>
</evidence>
<dbReference type="InterPro" id="IPR043504">
    <property type="entry name" value="Peptidase_S1_PA_chymotrypsin"/>
</dbReference>
<evidence type="ECO:0000259" key="5">
    <source>
        <dbReference type="PROSITE" id="PS50240"/>
    </source>
</evidence>
<reference evidence="6" key="1">
    <citation type="submission" date="2020-12" db="EMBL/GenBank/DDBJ databases">
        <authorList>
            <person name="Iha C."/>
        </authorList>
    </citation>
    <scope>NUCLEOTIDE SEQUENCE</scope>
</reference>
<dbReference type="Proteomes" id="UP000708148">
    <property type="component" value="Unassembled WGS sequence"/>
</dbReference>
<comment type="caution">
    <text evidence="6">The sequence shown here is derived from an EMBL/GenBank/DDBJ whole genome shotgun (WGS) entry which is preliminary data.</text>
</comment>
<evidence type="ECO:0000256" key="2">
    <source>
        <dbReference type="ARBA" id="ARBA00023157"/>
    </source>
</evidence>
<dbReference type="PROSITE" id="PS50240">
    <property type="entry name" value="TRYPSIN_DOM"/>
    <property type="match status" value="1"/>
</dbReference>
<proteinExistence type="inferred from homology"/>
<dbReference type="PANTHER" id="PTHR24276:SF98">
    <property type="entry name" value="FI18310P1-RELATED"/>
    <property type="match status" value="1"/>
</dbReference>
<dbReference type="InterPro" id="IPR001254">
    <property type="entry name" value="Trypsin_dom"/>
</dbReference>
<dbReference type="CDD" id="cd00190">
    <property type="entry name" value="Tryp_SPc"/>
    <property type="match status" value="1"/>
</dbReference>
<evidence type="ECO:0000313" key="7">
    <source>
        <dbReference type="Proteomes" id="UP000708148"/>
    </source>
</evidence>
<dbReference type="Gene3D" id="1.25.40.10">
    <property type="entry name" value="Tetratricopeptide repeat domain"/>
    <property type="match status" value="1"/>
</dbReference>
<dbReference type="SUPFAM" id="SSF50494">
    <property type="entry name" value="Trypsin-like serine proteases"/>
    <property type="match status" value="1"/>
</dbReference>
<feature type="region of interest" description="Disordered" evidence="3">
    <location>
        <begin position="1"/>
        <end position="20"/>
    </location>
</feature>
<dbReference type="EMBL" id="CAJHUC010000703">
    <property type="protein sequence ID" value="CAD7697718.1"/>
    <property type="molecule type" value="Genomic_DNA"/>
</dbReference>
<protein>
    <recommendedName>
        <fullName evidence="5">Peptidase S1 domain-containing protein</fullName>
    </recommendedName>
</protein>
<dbReference type="Gene3D" id="2.40.10.10">
    <property type="entry name" value="Trypsin-like serine proteases"/>
    <property type="match status" value="1"/>
</dbReference>
<feature type="compositionally biased region" description="Basic residues" evidence="3">
    <location>
        <begin position="1"/>
        <end position="13"/>
    </location>
</feature>
<dbReference type="InterPro" id="IPR001314">
    <property type="entry name" value="Peptidase_S1A"/>
</dbReference>
<comment type="similarity">
    <text evidence="1">Belongs to the peptidase S1 family.</text>
</comment>
<keyword evidence="2" id="KW-1015">Disulfide bond</keyword>
<dbReference type="Pfam" id="PF00089">
    <property type="entry name" value="Trypsin"/>
    <property type="match status" value="1"/>
</dbReference>
<feature type="domain" description="Peptidase S1" evidence="5">
    <location>
        <begin position="61"/>
        <end position="324"/>
    </location>
</feature>
<dbReference type="Pfam" id="PF13374">
    <property type="entry name" value="TPR_10"/>
    <property type="match status" value="1"/>
</dbReference>
<dbReference type="InterPro" id="IPR019734">
    <property type="entry name" value="TPR_rpt"/>
</dbReference>
<dbReference type="SMART" id="SM00028">
    <property type="entry name" value="TPR"/>
    <property type="match status" value="4"/>
</dbReference>
<dbReference type="GO" id="GO:0004252">
    <property type="term" value="F:serine-type endopeptidase activity"/>
    <property type="evidence" value="ECO:0007669"/>
    <property type="project" value="InterPro"/>
</dbReference>
<gene>
    <name evidence="6" type="ORF">OSTQU699_LOCUS3079</name>
</gene>
<dbReference type="InterPro" id="IPR018114">
    <property type="entry name" value="TRYPSIN_HIS"/>
</dbReference>
<dbReference type="PANTHER" id="PTHR24276">
    <property type="entry name" value="POLYSERASE-RELATED"/>
    <property type="match status" value="1"/>
</dbReference>
<keyword evidence="7" id="KW-1185">Reference proteome</keyword>
<dbReference type="Pfam" id="PF13424">
    <property type="entry name" value="TPR_12"/>
    <property type="match status" value="1"/>
</dbReference>
<dbReference type="PRINTS" id="PR00722">
    <property type="entry name" value="CHYMOTRYPSIN"/>
</dbReference>
<organism evidence="6 7">
    <name type="scientific">Ostreobium quekettii</name>
    <dbReference type="NCBI Taxonomy" id="121088"/>
    <lineage>
        <taxon>Eukaryota</taxon>
        <taxon>Viridiplantae</taxon>
        <taxon>Chlorophyta</taxon>
        <taxon>core chlorophytes</taxon>
        <taxon>Ulvophyceae</taxon>
        <taxon>TCBD clade</taxon>
        <taxon>Bryopsidales</taxon>
        <taxon>Ostreobineae</taxon>
        <taxon>Ostreobiaceae</taxon>
        <taxon>Ostreobium</taxon>
    </lineage>
</organism>